<dbReference type="PANTHER" id="PTHR24230">
    <property type="entry name" value="G-PROTEIN COUPLED RECEPTOR"/>
    <property type="match status" value="1"/>
</dbReference>
<keyword evidence="7" id="KW-0675">Receptor</keyword>
<feature type="transmembrane region" description="Helical" evidence="10">
    <location>
        <begin position="206"/>
        <end position="225"/>
    </location>
</feature>
<dbReference type="Gene3D" id="1.20.1070.10">
    <property type="entry name" value="Rhodopsin 7-helix transmembrane proteins"/>
    <property type="match status" value="1"/>
</dbReference>
<feature type="transmembrane region" description="Helical" evidence="10">
    <location>
        <begin position="148"/>
        <end position="168"/>
    </location>
</feature>
<proteinExistence type="predicted"/>
<protein>
    <recommendedName>
        <fullName evidence="11">G-protein coupled receptors family 1 profile domain-containing protein</fullName>
    </recommendedName>
</protein>
<evidence type="ECO:0000256" key="6">
    <source>
        <dbReference type="ARBA" id="ARBA00023136"/>
    </source>
</evidence>
<dbReference type="PROSITE" id="PS50262">
    <property type="entry name" value="G_PROTEIN_RECEP_F1_2"/>
    <property type="match status" value="1"/>
</dbReference>
<feature type="compositionally biased region" description="Polar residues" evidence="9">
    <location>
        <begin position="236"/>
        <end position="249"/>
    </location>
</feature>
<keyword evidence="4 10" id="KW-1133">Transmembrane helix</keyword>
<evidence type="ECO:0000313" key="12">
    <source>
        <dbReference type="EMBL" id="GFN74013.1"/>
    </source>
</evidence>
<dbReference type="GO" id="GO:0005886">
    <property type="term" value="C:plasma membrane"/>
    <property type="evidence" value="ECO:0007669"/>
    <property type="project" value="UniProtKB-SubCell"/>
</dbReference>
<dbReference type="EMBL" id="BLXT01000055">
    <property type="protein sequence ID" value="GFN74013.1"/>
    <property type="molecule type" value="Genomic_DNA"/>
</dbReference>
<evidence type="ECO:0000256" key="7">
    <source>
        <dbReference type="ARBA" id="ARBA00023170"/>
    </source>
</evidence>
<organism evidence="12 13">
    <name type="scientific">Plakobranchus ocellatus</name>
    <dbReference type="NCBI Taxonomy" id="259542"/>
    <lineage>
        <taxon>Eukaryota</taxon>
        <taxon>Metazoa</taxon>
        <taxon>Spiralia</taxon>
        <taxon>Lophotrochozoa</taxon>
        <taxon>Mollusca</taxon>
        <taxon>Gastropoda</taxon>
        <taxon>Heterobranchia</taxon>
        <taxon>Euthyneura</taxon>
        <taxon>Panpulmonata</taxon>
        <taxon>Sacoglossa</taxon>
        <taxon>Placobranchoidea</taxon>
        <taxon>Plakobranchidae</taxon>
        <taxon>Plakobranchus</taxon>
    </lineage>
</organism>
<dbReference type="SUPFAM" id="SSF81321">
    <property type="entry name" value="Family A G protein-coupled receptor-like"/>
    <property type="match status" value="1"/>
</dbReference>
<dbReference type="PRINTS" id="PR00237">
    <property type="entry name" value="GPCRRHODOPSN"/>
</dbReference>
<feature type="compositionally biased region" description="Low complexity" evidence="9">
    <location>
        <begin position="252"/>
        <end position="273"/>
    </location>
</feature>
<reference evidence="12 13" key="1">
    <citation type="journal article" date="2021" name="Elife">
        <title>Chloroplast acquisition without the gene transfer in kleptoplastic sea slugs, Plakobranchus ocellatus.</title>
        <authorList>
            <person name="Maeda T."/>
            <person name="Takahashi S."/>
            <person name="Yoshida T."/>
            <person name="Shimamura S."/>
            <person name="Takaki Y."/>
            <person name="Nagai Y."/>
            <person name="Toyoda A."/>
            <person name="Suzuki Y."/>
            <person name="Arimoto A."/>
            <person name="Ishii H."/>
            <person name="Satoh N."/>
            <person name="Nishiyama T."/>
            <person name="Hasebe M."/>
            <person name="Maruyama T."/>
            <person name="Minagawa J."/>
            <person name="Obokata J."/>
            <person name="Shigenobu S."/>
        </authorList>
    </citation>
    <scope>NUCLEOTIDE SEQUENCE [LARGE SCALE GENOMIC DNA]</scope>
</reference>
<feature type="domain" description="G-protein coupled receptors family 1 profile" evidence="11">
    <location>
        <begin position="39"/>
        <end position="331"/>
    </location>
</feature>
<keyword evidence="2" id="KW-1003">Cell membrane</keyword>
<feature type="transmembrane region" description="Helical" evidence="10">
    <location>
        <begin position="315"/>
        <end position="335"/>
    </location>
</feature>
<feature type="compositionally biased region" description="Polar residues" evidence="9">
    <location>
        <begin position="294"/>
        <end position="304"/>
    </location>
</feature>
<dbReference type="Pfam" id="PF00001">
    <property type="entry name" value="7tm_1"/>
    <property type="match status" value="1"/>
</dbReference>
<evidence type="ECO:0000256" key="8">
    <source>
        <dbReference type="ARBA" id="ARBA00023224"/>
    </source>
</evidence>
<evidence type="ECO:0000313" key="13">
    <source>
        <dbReference type="Proteomes" id="UP000735302"/>
    </source>
</evidence>
<keyword evidence="13" id="KW-1185">Reference proteome</keyword>
<feature type="region of interest" description="Disordered" evidence="9">
    <location>
        <begin position="236"/>
        <end position="305"/>
    </location>
</feature>
<dbReference type="Proteomes" id="UP000735302">
    <property type="component" value="Unassembled WGS sequence"/>
</dbReference>
<feature type="transmembrane region" description="Helical" evidence="10">
    <location>
        <begin position="20"/>
        <end position="48"/>
    </location>
</feature>
<evidence type="ECO:0000256" key="4">
    <source>
        <dbReference type="ARBA" id="ARBA00022989"/>
    </source>
</evidence>
<evidence type="ECO:0000256" key="2">
    <source>
        <dbReference type="ARBA" id="ARBA00022475"/>
    </source>
</evidence>
<feature type="transmembrane region" description="Helical" evidence="10">
    <location>
        <begin position="107"/>
        <end position="127"/>
    </location>
</feature>
<accession>A0AAV3XVP8</accession>
<comment type="subcellular location">
    <subcellularLocation>
        <location evidence="1">Cell membrane</location>
        <topology evidence="1">Multi-pass membrane protein</topology>
    </subcellularLocation>
</comment>
<gene>
    <name evidence="12" type="ORF">PoB_000051900</name>
</gene>
<evidence type="ECO:0000256" key="5">
    <source>
        <dbReference type="ARBA" id="ARBA00023040"/>
    </source>
</evidence>
<keyword evidence="5" id="KW-0297">G-protein coupled receptor</keyword>
<evidence type="ECO:0000259" key="11">
    <source>
        <dbReference type="PROSITE" id="PS50262"/>
    </source>
</evidence>
<dbReference type="AlphaFoldDB" id="A0AAV3XVP8"/>
<dbReference type="GO" id="GO:0007218">
    <property type="term" value="P:neuropeptide signaling pathway"/>
    <property type="evidence" value="ECO:0007669"/>
    <property type="project" value="TreeGrafter"/>
</dbReference>
<dbReference type="InterPro" id="IPR000276">
    <property type="entry name" value="GPCR_Rhodpsn"/>
</dbReference>
<evidence type="ECO:0000256" key="10">
    <source>
        <dbReference type="SAM" id="Phobius"/>
    </source>
</evidence>
<feature type="transmembrane region" description="Helical" evidence="10">
    <location>
        <begin position="55"/>
        <end position="74"/>
    </location>
</feature>
<evidence type="ECO:0000256" key="9">
    <source>
        <dbReference type="SAM" id="MobiDB-lite"/>
    </source>
</evidence>
<name>A0AAV3XVP8_9GAST</name>
<comment type="caution">
    <text evidence="12">The sequence shown here is derived from an EMBL/GenBank/DDBJ whole genome shotgun (WGS) entry which is preliminary data.</text>
</comment>
<dbReference type="InterPro" id="IPR017452">
    <property type="entry name" value="GPCR_Rhodpsn_7TM"/>
</dbReference>
<keyword evidence="6 10" id="KW-0472">Membrane</keyword>
<dbReference type="PANTHER" id="PTHR24230:SF120">
    <property type="entry name" value="G-PROTEIN COUPLED RECEPTOR DAF-38"/>
    <property type="match status" value="1"/>
</dbReference>
<keyword evidence="8" id="KW-0807">Transducer</keyword>
<sequence length="419" mass="46603">MSVRTNISEESFPFADAATYSIYVVTLFSLIIIPYGVITNILNIIVFIKTGSRDNVTVSLVALSISDLAYLVIISPHEATYAGNLIRVNFGVSFSWLFDPLVLMIPFYWYAFLFYETSTLITVYISVVRCACVAMPFKVKDVFTSTRAIITFVVFFVSVSLLHIPMFMSKRPAMVFDKVTNSTQLKYVHIDDNGLADTINDIVSRNALPCIASIVLVISVIILVTKLRMSAKFRSASSNSGFSQPTSDKNIGETQLTTTTTGGSGQSEAGSTSTKHKNDVLPSKSPSSEEKLNSETTKQSSQILSPREAQAVRSVTLVAIIFLLCQIPFVIASWARLIDPNFEVQDRLHLRACKSFNRTFNTRGLQVRAAQYSDMVKLLNSTPPVHHMFYGELRHDYSKDDGALQHQDVEDVPIKSRLN</sequence>
<evidence type="ECO:0000256" key="3">
    <source>
        <dbReference type="ARBA" id="ARBA00022692"/>
    </source>
</evidence>
<dbReference type="GO" id="GO:0008528">
    <property type="term" value="F:G protein-coupled peptide receptor activity"/>
    <property type="evidence" value="ECO:0007669"/>
    <property type="project" value="TreeGrafter"/>
</dbReference>
<keyword evidence="3 10" id="KW-0812">Transmembrane</keyword>
<evidence type="ECO:0000256" key="1">
    <source>
        <dbReference type="ARBA" id="ARBA00004651"/>
    </source>
</evidence>